<reference evidence="6" key="1">
    <citation type="submission" date="2023-10" db="EMBL/GenBank/DDBJ databases">
        <authorList>
            <person name="Noh H."/>
        </authorList>
    </citation>
    <scope>NUCLEOTIDE SEQUENCE</scope>
    <source>
        <strain evidence="6">DUCC4014</strain>
    </source>
</reference>
<feature type="compositionally biased region" description="Basic and acidic residues" evidence="4">
    <location>
        <begin position="1"/>
        <end position="15"/>
    </location>
</feature>
<dbReference type="Pfam" id="PF20434">
    <property type="entry name" value="BD-FAE"/>
    <property type="match status" value="1"/>
</dbReference>
<protein>
    <submittedName>
        <fullName evidence="6">Adenylate cyclase</fullName>
    </submittedName>
</protein>
<keyword evidence="1" id="KW-0433">Leucine-rich repeat</keyword>
<evidence type="ECO:0000256" key="4">
    <source>
        <dbReference type="SAM" id="MobiDB-lite"/>
    </source>
</evidence>
<dbReference type="InterPro" id="IPR049492">
    <property type="entry name" value="BD-FAE-like_dom"/>
</dbReference>
<dbReference type="PANTHER" id="PTHR48081">
    <property type="entry name" value="AB HYDROLASE SUPERFAMILY PROTEIN C4A8.06C"/>
    <property type="match status" value="1"/>
</dbReference>
<organism evidence="6 7">
    <name type="scientific">Vanrija pseudolonga</name>
    <dbReference type="NCBI Taxonomy" id="143232"/>
    <lineage>
        <taxon>Eukaryota</taxon>
        <taxon>Fungi</taxon>
        <taxon>Dikarya</taxon>
        <taxon>Basidiomycota</taxon>
        <taxon>Agaricomycotina</taxon>
        <taxon>Tremellomycetes</taxon>
        <taxon>Trichosporonales</taxon>
        <taxon>Trichosporonaceae</taxon>
        <taxon>Vanrija</taxon>
    </lineage>
</organism>
<feature type="domain" description="BD-FAE-like" evidence="5">
    <location>
        <begin position="399"/>
        <end position="542"/>
    </location>
</feature>
<dbReference type="InterPro" id="IPR001611">
    <property type="entry name" value="Leu-rich_rpt"/>
</dbReference>
<dbReference type="Pfam" id="PF13855">
    <property type="entry name" value="LRR_8"/>
    <property type="match status" value="1"/>
</dbReference>
<dbReference type="PANTHER" id="PTHR48081:SF3">
    <property type="entry name" value="ALPHA_BETA HYDROLASE FOLD-3 DOMAIN-CONTAINING PROTEIN"/>
    <property type="match status" value="1"/>
</dbReference>
<evidence type="ECO:0000256" key="1">
    <source>
        <dbReference type="ARBA" id="ARBA00022614"/>
    </source>
</evidence>
<dbReference type="InterPro" id="IPR050300">
    <property type="entry name" value="GDXG_lipolytic_enzyme"/>
</dbReference>
<keyword evidence="2" id="KW-0677">Repeat</keyword>
<dbReference type="AlphaFoldDB" id="A0AAF1BII6"/>
<proteinExistence type="predicted"/>
<evidence type="ECO:0000313" key="6">
    <source>
        <dbReference type="EMBL" id="WOO77204.1"/>
    </source>
</evidence>
<evidence type="ECO:0000256" key="3">
    <source>
        <dbReference type="ARBA" id="ARBA00022801"/>
    </source>
</evidence>
<feature type="region of interest" description="Disordered" evidence="4">
    <location>
        <begin position="1"/>
        <end position="41"/>
    </location>
</feature>
<dbReference type="EMBL" id="CP086714">
    <property type="protein sequence ID" value="WOO77204.1"/>
    <property type="molecule type" value="Genomic_DNA"/>
</dbReference>
<gene>
    <name evidence="6" type="primary">cyr1</name>
    <name evidence="6" type="ORF">LOC62_01G000792</name>
</gene>
<dbReference type="InterPro" id="IPR029058">
    <property type="entry name" value="AB_hydrolase_fold"/>
</dbReference>
<keyword evidence="3" id="KW-0378">Hydrolase</keyword>
<feature type="compositionally biased region" description="Low complexity" evidence="4">
    <location>
        <begin position="19"/>
        <end position="30"/>
    </location>
</feature>
<dbReference type="GO" id="GO:0016787">
    <property type="term" value="F:hydrolase activity"/>
    <property type="evidence" value="ECO:0007669"/>
    <property type="project" value="UniProtKB-KW"/>
</dbReference>
<dbReference type="SMART" id="SM00369">
    <property type="entry name" value="LRR_TYP"/>
    <property type="match status" value="3"/>
</dbReference>
<name>A0AAF1BII6_9TREE</name>
<evidence type="ECO:0000256" key="2">
    <source>
        <dbReference type="ARBA" id="ARBA00022737"/>
    </source>
</evidence>
<dbReference type="InterPro" id="IPR003591">
    <property type="entry name" value="Leu-rich_rpt_typical-subtyp"/>
</dbReference>
<dbReference type="PROSITE" id="PS51450">
    <property type="entry name" value="LRR"/>
    <property type="match status" value="1"/>
</dbReference>
<evidence type="ECO:0000313" key="7">
    <source>
        <dbReference type="Proteomes" id="UP000827549"/>
    </source>
</evidence>
<dbReference type="GeneID" id="87804050"/>
<dbReference type="Gene3D" id="3.40.50.1820">
    <property type="entry name" value="alpha/beta hydrolase"/>
    <property type="match status" value="1"/>
</dbReference>
<dbReference type="RefSeq" id="XP_062623236.1">
    <property type="nucleotide sequence ID" value="XM_062767252.1"/>
</dbReference>
<feature type="region of interest" description="Disordered" evidence="4">
    <location>
        <begin position="332"/>
        <end position="375"/>
    </location>
</feature>
<dbReference type="Proteomes" id="UP000827549">
    <property type="component" value="Chromosome 1"/>
</dbReference>
<accession>A0AAF1BII6</accession>
<dbReference type="Gene3D" id="3.80.10.10">
    <property type="entry name" value="Ribonuclease Inhibitor"/>
    <property type="match status" value="2"/>
</dbReference>
<sequence length="725" mass="77346">MSRIREQLAAKRAEVRNSPARPVRGAPPRAEALEEATVESQVSRARRTGKLDISNLDLDAIPPLVYTDLLGLRAADLSRPPKAEVVPKAPLTPLSKSFAHLDLDNDNVHDVFGTPEPKRPWSEPEELVAFRAVDNLLAEVEVELGFFGGLKTLDLRGNRLTALPDALADLLRLTYIDVSHNALTALPPALLLLPELESLNASHNAINTIDLTHPVKPSEEGLSYGTGFLVTRFERQQKMPKAPLPALRNLNLAHNALSNKDIAGLAGAGPLKLRTLNLGFNKLKGTLDGNKGLSAARLPELYSLVLGGNVALDGIDGDVAPTADIDHEGCTWGAGSTGGTPRGSPVKQARAPTASPAKAGAYVSDSAGGPTDSPDPTVTLTFVTHPAPTFDADPLAVEMDVYLPPSAASSPDKPHPVVVWWHGGGLLQGNKENLPPHLRRLPARALGPNGEHAIVVSPNYRLAPQAPILDILADADSALAFIRHKLSAALAAKGYAARADPERVVTSGGSAGGYLALITALPVPKTAGDADVGGYRGATANRAVNPSGEWQPRGTAPFYPITDLTDKFWATKTDPVPWWGKSVPDASAQPHLKLRDPPITTAVSGGPRSILYMYMLQHALFPQLLFMNQRSLGSGLDGFRPSADTLSITHRLDLIAKAEVAHPPIYLVYGTLDDKVQPFEDTVAALERTKGPYEVEVLEGADHAYDEDPEEQAVGFVAWLEATLF</sequence>
<evidence type="ECO:0000259" key="5">
    <source>
        <dbReference type="Pfam" id="PF20434"/>
    </source>
</evidence>
<dbReference type="SUPFAM" id="SSF53474">
    <property type="entry name" value="alpha/beta-Hydrolases"/>
    <property type="match status" value="1"/>
</dbReference>
<dbReference type="SUPFAM" id="SSF52058">
    <property type="entry name" value="L domain-like"/>
    <property type="match status" value="1"/>
</dbReference>
<keyword evidence="7" id="KW-1185">Reference proteome</keyword>
<dbReference type="InterPro" id="IPR032675">
    <property type="entry name" value="LRR_dom_sf"/>
</dbReference>